<keyword evidence="1" id="KW-1133">Transmembrane helix</keyword>
<feature type="transmembrane region" description="Helical" evidence="1">
    <location>
        <begin position="173"/>
        <end position="192"/>
    </location>
</feature>
<name>A0A6N8FAZ0_9GAMM</name>
<sequence length="278" mass="31712">MRVPSSIQPHERATLLVEIWKQSTQVQQHFNDVSMKVRKFAIVIFSAVLTGIGLSIHKSVFLQIFSFEISAAVLFAFAGAFVTQLIHFMDTYWYHIFLKSAVDETLKIENKIKPLLKIEKLSDGISKASQSVQVISLLGLIHLPIGYKEMFIKIRLNWLFKAKNVDSSTRHAIFYRWLIMLMILAGLLSAFIEPQATQNPSNKFLHSGNVPEVYFVSGNNVRLREGNSQNSAIRAIIQNGQRIQVLLDDGTTWIKVRILINNQSKVGYIHRDFIDNLK</sequence>
<evidence type="ECO:0000256" key="1">
    <source>
        <dbReference type="SAM" id="Phobius"/>
    </source>
</evidence>
<accession>A0A6N8FAZ0</accession>
<evidence type="ECO:0000313" key="4">
    <source>
        <dbReference type="Proteomes" id="UP000439994"/>
    </source>
</evidence>
<keyword evidence="1" id="KW-0472">Membrane</keyword>
<comment type="caution">
    <text evidence="3">The sequence shown here is derived from an EMBL/GenBank/DDBJ whole genome shotgun (WGS) entry which is preliminary data.</text>
</comment>
<dbReference type="Proteomes" id="UP000439994">
    <property type="component" value="Unassembled WGS sequence"/>
</dbReference>
<dbReference type="RefSeq" id="WP_155697039.1">
    <property type="nucleotide sequence ID" value="NZ_WOCD01000005.1"/>
</dbReference>
<keyword evidence="1" id="KW-0812">Transmembrane</keyword>
<dbReference type="Gene3D" id="2.30.30.40">
    <property type="entry name" value="SH3 Domains"/>
    <property type="match status" value="1"/>
</dbReference>
<evidence type="ECO:0000259" key="2">
    <source>
        <dbReference type="PROSITE" id="PS51781"/>
    </source>
</evidence>
<proteinExistence type="predicted"/>
<gene>
    <name evidence="3" type="ORF">GNP35_14745</name>
</gene>
<protein>
    <submittedName>
        <fullName evidence="3">SH3 domain-containing protein</fullName>
    </submittedName>
</protein>
<reference evidence="3 4" key="1">
    <citation type="submission" date="2019-11" db="EMBL/GenBank/DDBJ databases">
        <title>P. haliotis isolates from Z. marina roots.</title>
        <authorList>
            <person name="Cohen M."/>
            <person name="Jospin G."/>
            <person name="Eisen J.A."/>
            <person name="Coil D.A."/>
        </authorList>
    </citation>
    <scope>NUCLEOTIDE SEQUENCE [LARGE SCALE GENOMIC DNA]</scope>
    <source>
        <strain evidence="3 4">UCD-MCMsp1aY</strain>
    </source>
</reference>
<dbReference type="AlphaFoldDB" id="A0A6N8FAZ0"/>
<feature type="domain" description="SH3b" evidence="2">
    <location>
        <begin position="211"/>
        <end position="278"/>
    </location>
</feature>
<keyword evidence="4" id="KW-1185">Reference proteome</keyword>
<feature type="transmembrane region" description="Helical" evidence="1">
    <location>
        <begin position="40"/>
        <end position="57"/>
    </location>
</feature>
<dbReference type="InterPro" id="IPR003646">
    <property type="entry name" value="SH3-like_bac-type"/>
</dbReference>
<organism evidence="3 4">
    <name type="scientific">Psychrosphaera haliotis</name>
    <dbReference type="NCBI Taxonomy" id="555083"/>
    <lineage>
        <taxon>Bacteria</taxon>
        <taxon>Pseudomonadati</taxon>
        <taxon>Pseudomonadota</taxon>
        <taxon>Gammaproteobacteria</taxon>
        <taxon>Alteromonadales</taxon>
        <taxon>Pseudoalteromonadaceae</taxon>
        <taxon>Psychrosphaera</taxon>
    </lineage>
</organism>
<feature type="transmembrane region" description="Helical" evidence="1">
    <location>
        <begin position="69"/>
        <end position="89"/>
    </location>
</feature>
<dbReference type="EMBL" id="WOCD01000005">
    <property type="protein sequence ID" value="MUH73633.1"/>
    <property type="molecule type" value="Genomic_DNA"/>
</dbReference>
<dbReference type="OrthoDB" id="5197449at2"/>
<evidence type="ECO:0000313" key="3">
    <source>
        <dbReference type="EMBL" id="MUH73633.1"/>
    </source>
</evidence>
<dbReference type="Pfam" id="PF08239">
    <property type="entry name" value="SH3_3"/>
    <property type="match status" value="1"/>
</dbReference>
<dbReference type="PROSITE" id="PS51781">
    <property type="entry name" value="SH3B"/>
    <property type="match status" value="1"/>
</dbReference>